<evidence type="ECO:0000313" key="3">
    <source>
        <dbReference type="Proteomes" id="UP001163726"/>
    </source>
</evidence>
<geneLocation type="plasmid" evidence="2 3">
    <name>pCadTS8_1</name>
</geneLocation>
<evidence type="ECO:0000313" key="2">
    <source>
        <dbReference type="EMBL" id="WAJ71758.1"/>
    </source>
</evidence>
<proteinExistence type="predicted"/>
<dbReference type="Proteomes" id="UP001163726">
    <property type="component" value="Plasmid pCadTS8_1"/>
</dbReference>
<organism evidence="2 3">
    <name type="scientific">Catenovulum adriaticum</name>
    <dbReference type="NCBI Taxonomy" id="2984846"/>
    <lineage>
        <taxon>Bacteria</taxon>
        <taxon>Pseudomonadati</taxon>
        <taxon>Pseudomonadota</taxon>
        <taxon>Gammaproteobacteria</taxon>
        <taxon>Alteromonadales</taxon>
        <taxon>Alteromonadaceae</taxon>
        <taxon>Catenovulum</taxon>
    </lineage>
</organism>
<evidence type="ECO:0000256" key="1">
    <source>
        <dbReference type="SAM" id="SignalP"/>
    </source>
</evidence>
<dbReference type="RefSeq" id="WP_268076466.1">
    <property type="nucleotide sequence ID" value="NZ_CP109966.1"/>
</dbReference>
<feature type="chain" id="PRO_5047273345" description="Glycosyl hydrolase-like family 15 (GHL15) protein" evidence="1">
    <location>
        <begin position="24"/>
        <end position="414"/>
    </location>
</feature>
<protein>
    <recommendedName>
        <fullName evidence="4">Glycosyl hydrolase-like family 15 (GHL15) protein</fullName>
    </recommendedName>
</protein>
<keyword evidence="2" id="KW-0614">Plasmid</keyword>
<evidence type="ECO:0008006" key="4">
    <source>
        <dbReference type="Google" id="ProtNLM"/>
    </source>
</evidence>
<gene>
    <name evidence="2" type="ORF">OLW01_15580</name>
</gene>
<feature type="signal peptide" evidence="1">
    <location>
        <begin position="1"/>
        <end position="23"/>
    </location>
</feature>
<reference evidence="2" key="1">
    <citation type="submission" date="2022-10" db="EMBL/GenBank/DDBJ databases">
        <title>Catenovulum adriacola sp. nov. isolated in the Harbour of Susak.</title>
        <authorList>
            <person name="Schoch T."/>
            <person name="Reich S.J."/>
            <person name="Stoeferle S."/>
            <person name="Flaiz M."/>
            <person name="Kazda M."/>
            <person name="Riedel C.U."/>
            <person name="Duerre P."/>
        </authorList>
    </citation>
    <scope>NUCLEOTIDE SEQUENCE</scope>
    <source>
        <strain evidence="2">TS8</strain>
        <plasmid evidence="2">pCadTS8_1</plasmid>
    </source>
</reference>
<name>A0ABY7AQC9_9ALTE</name>
<sequence length="414" mass="46708">MNLNQIKKSLLCATLGMALSACGLTSGGNTQVQIAGKKTIEQRVADKSYPAVFQAWNPLDMPSKYPTDTHEQFLDNAAKHSLIWEEPVSQLGFDTKLVFGLVWDHKHAGLATSFTKESLAEAKKNLTYLLDKNPNIVSLFEVRWRDAPGSYLPENSEFWLRDAQGNRVQGWTGGPEPYYMLNYKNEAFQKRLGEQAKAVVESGIYDGVMLDWSGYLPIVKIVREYMGEDALLTVNIHDEIDKGEKYKKYINGAFMECGPNGRMPDNPKKLCTWDSMAKSLKFYEENLRSPQINALEAWGQRHDLQSMRAVTTLGLTHSDGYVLFADYNPVPTPDHMHDWYSFWDVNLGDPLGQGRKLDDGATTRSFTNAEVFYNPEGNKTIHIEFNLPHQSSATGKVGTEFNIKPMDGDIFIKL</sequence>
<dbReference type="PROSITE" id="PS51257">
    <property type="entry name" value="PROKAR_LIPOPROTEIN"/>
    <property type="match status" value="1"/>
</dbReference>
<accession>A0ABY7AQC9</accession>
<keyword evidence="1" id="KW-0732">Signal</keyword>
<keyword evidence="3" id="KW-1185">Reference proteome</keyword>
<dbReference type="EMBL" id="CP109966">
    <property type="protein sequence ID" value="WAJ71758.1"/>
    <property type="molecule type" value="Genomic_DNA"/>
</dbReference>